<feature type="transmembrane region" description="Helical" evidence="1">
    <location>
        <begin position="12"/>
        <end position="31"/>
    </location>
</feature>
<feature type="transmembrane region" description="Helical" evidence="1">
    <location>
        <begin position="37"/>
        <end position="55"/>
    </location>
</feature>
<organism evidence="2">
    <name type="scientific">Pseudoalteromonas prydzensis</name>
    <dbReference type="NCBI Taxonomy" id="182141"/>
    <lineage>
        <taxon>Bacteria</taxon>
        <taxon>Pseudomonadati</taxon>
        <taxon>Pseudomonadota</taxon>
        <taxon>Gammaproteobacteria</taxon>
        <taxon>Alteromonadales</taxon>
        <taxon>Pseudoalteromonadaceae</taxon>
        <taxon>Pseudoalteromonas</taxon>
    </lineage>
</organism>
<evidence type="ECO:0008006" key="3">
    <source>
        <dbReference type="Google" id="ProtNLM"/>
    </source>
</evidence>
<evidence type="ECO:0000313" key="2">
    <source>
        <dbReference type="EMBL" id="HEA15137.1"/>
    </source>
</evidence>
<proteinExistence type="predicted"/>
<accession>A0A7V1CVM6</accession>
<keyword evidence="1" id="KW-0472">Membrane</keyword>
<keyword evidence="1" id="KW-0812">Transmembrane</keyword>
<keyword evidence="1" id="KW-1133">Transmembrane helix</keyword>
<evidence type="ECO:0000256" key="1">
    <source>
        <dbReference type="SAM" id="Phobius"/>
    </source>
</evidence>
<reference evidence="2" key="1">
    <citation type="journal article" date="2020" name="mSystems">
        <title>Genome- and Community-Level Interaction Insights into Carbon Utilization and Element Cycling Functions of Hydrothermarchaeota in Hydrothermal Sediment.</title>
        <authorList>
            <person name="Zhou Z."/>
            <person name="Liu Y."/>
            <person name="Xu W."/>
            <person name="Pan J."/>
            <person name="Luo Z.H."/>
            <person name="Li M."/>
        </authorList>
    </citation>
    <scope>NUCLEOTIDE SEQUENCE [LARGE SCALE GENOMIC DNA]</scope>
    <source>
        <strain evidence="2">HyVt-346</strain>
    </source>
</reference>
<dbReference type="EMBL" id="DRGM01000021">
    <property type="protein sequence ID" value="HEA15137.1"/>
    <property type="molecule type" value="Genomic_DNA"/>
</dbReference>
<comment type="caution">
    <text evidence="2">The sequence shown here is derived from an EMBL/GenBank/DDBJ whole genome shotgun (WGS) entry which is preliminary data.</text>
</comment>
<protein>
    <recommendedName>
        <fullName evidence="3">DUF304 domain-containing protein</fullName>
    </recommendedName>
</protein>
<dbReference type="Proteomes" id="UP000886188">
    <property type="component" value="Unassembled WGS sequence"/>
</dbReference>
<gene>
    <name evidence="2" type="ORF">ENH88_01525</name>
</gene>
<sequence>MNAIKLSPNWLLQLVIILIVAMVTFSVTLIFTVNQTVLALTITVIIFMISILNIINLRFLHCYKAGIYYSQGLGKKYINADEIVDIQFHSLKLLTMLVVTLENQKVVRFYNWQFDAQTQQSIKCWYRKNKSSCNKLQQTPCNA</sequence>
<name>A0A7V1CVM6_9GAMM</name>
<dbReference type="AlphaFoldDB" id="A0A7V1CVM6"/>
<dbReference type="RefSeq" id="WP_304178741.1">
    <property type="nucleotide sequence ID" value="NZ_DRGM01000021.1"/>
</dbReference>